<comment type="caution">
    <text evidence="1">The sequence shown here is derived from an EMBL/GenBank/DDBJ whole genome shotgun (WGS) entry which is preliminary data.</text>
</comment>
<dbReference type="EMBL" id="JAZHGA010000004">
    <property type="protein sequence ID" value="MEM5339445.1"/>
    <property type="molecule type" value="Genomic_DNA"/>
</dbReference>
<accession>A0ABU9QXE4</accession>
<proteinExistence type="predicted"/>
<name>A0ABU9QXE4_9BURK</name>
<evidence type="ECO:0000313" key="1">
    <source>
        <dbReference type="EMBL" id="MEM5339445.1"/>
    </source>
</evidence>
<evidence type="ECO:0000313" key="2">
    <source>
        <dbReference type="Proteomes" id="UP001481677"/>
    </source>
</evidence>
<dbReference type="RefSeq" id="WP_167528729.1">
    <property type="nucleotide sequence ID" value="NZ_JAZHFZ010000004.1"/>
</dbReference>
<sequence length="75" mass="8212">MASVPEAAGDIACYVDDPTDVAAIRRGLKELLSIDEQQRQKMEPPMNRHLDGFEWVRSAALTVSALTGIPVSELM</sequence>
<protein>
    <submittedName>
        <fullName evidence="1">Glycosyltransferase family 4 protein</fullName>
    </submittedName>
</protein>
<organism evidence="1 2">
    <name type="scientific">Paraburkholderia azotifigens</name>
    <dbReference type="NCBI Taxonomy" id="2057004"/>
    <lineage>
        <taxon>Bacteria</taxon>
        <taxon>Pseudomonadati</taxon>
        <taxon>Pseudomonadota</taxon>
        <taxon>Betaproteobacteria</taxon>
        <taxon>Burkholderiales</taxon>
        <taxon>Burkholderiaceae</taxon>
        <taxon>Paraburkholderia</taxon>
    </lineage>
</organism>
<reference evidence="1 2" key="1">
    <citation type="submission" date="2024-01" db="EMBL/GenBank/DDBJ databases">
        <title>The diversity of rhizobia nodulating Mimosa spp. in eleven states of Brazil covering several biomes is determined by host plant, location, and edaphic factors.</title>
        <authorList>
            <person name="Rouws L."/>
            <person name="Barauna A."/>
            <person name="Beukes C."/>
            <person name="De Faria S.M."/>
            <person name="Gross E."/>
            <person name="Dos Reis Junior F.B."/>
            <person name="Simon M."/>
            <person name="Maluk M."/>
            <person name="Odee D.W."/>
            <person name="Kenicer G."/>
            <person name="Young J.P.W."/>
            <person name="Reis V.M."/>
            <person name="Zilli J."/>
            <person name="James E.K."/>
        </authorList>
    </citation>
    <scope>NUCLEOTIDE SEQUENCE [LARGE SCALE GENOMIC DNA]</scope>
    <source>
        <strain evidence="1 2">JPY530</strain>
    </source>
</reference>
<keyword evidence="2" id="KW-1185">Reference proteome</keyword>
<gene>
    <name evidence="1" type="ORF">V4C56_07330</name>
</gene>
<dbReference type="Proteomes" id="UP001481677">
    <property type="component" value="Unassembled WGS sequence"/>
</dbReference>